<evidence type="ECO:0000259" key="2">
    <source>
        <dbReference type="Pfam" id="PF01757"/>
    </source>
</evidence>
<gene>
    <name evidence="3" type="ORF">Sant_2295</name>
</gene>
<protein>
    <submittedName>
        <fullName evidence="3">Putative acyltransferase 3</fullName>
    </submittedName>
</protein>
<organism evidence="3 4">
    <name type="scientific">Sodalis praecaptivus</name>
    <dbReference type="NCBI Taxonomy" id="1239307"/>
    <lineage>
        <taxon>Bacteria</taxon>
        <taxon>Pseudomonadati</taxon>
        <taxon>Pseudomonadota</taxon>
        <taxon>Gammaproteobacteria</taxon>
        <taxon>Enterobacterales</taxon>
        <taxon>Bruguierivoracaceae</taxon>
        <taxon>Sodalis</taxon>
    </lineage>
</organism>
<keyword evidence="4" id="KW-1185">Reference proteome</keyword>
<dbReference type="AlphaFoldDB" id="W0HYP4"/>
<dbReference type="OrthoDB" id="9767863at2"/>
<name>W0HYP4_9GAMM</name>
<dbReference type="Pfam" id="PF01757">
    <property type="entry name" value="Acyl_transf_3"/>
    <property type="match status" value="1"/>
</dbReference>
<feature type="transmembrane region" description="Helical" evidence="1">
    <location>
        <begin position="45"/>
        <end position="65"/>
    </location>
</feature>
<dbReference type="HOGENOM" id="CLU_005679_1_4_6"/>
<keyword evidence="1" id="KW-0472">Membrane</keyword>
<feature type="transmembrane region" description="Helical" evidence="1">
    <location>
        <begin position="182"/>
        <end position="202"/>
    </location>
</feature>
<feature type="transmembrane region" description="Helical" evidence="1">
    <location>
        <begin position="86"/>
        <end position="107"/>
    </location>
</feature>
<feature type="transmembrane region" description="Helical" evidence="1">
    <location>
        <begin position="214"/>
        <end position="232"/>
    </location>
</feature>
<dbReference type="InterPro" id="IPR002656">
    <property type="entry name" value="Acyl_transf_3_dom"/>
</dbReference>
<dbReference type="GO" id="GO:0000271">
    <property type="term" value="P:polysaccharide biosynthetic process"/>
    <property type="evidence" value="ECO:0007669"/>
    <property type="project" value="TreeGrafter"/>
</dbReference>
<evidence type="ECO:0000313" key="4">
    <source>
        <dbReference type="Proteomes" id="UP000019028"/>
    </source>
</evidence>
<accession>W0HYP4</accession>
<dbReference type="Proteomes" id="UP000019028">
    <property type="component" value="Chromosome"/>
</dbReference>
<dbReference type="GO" id="GO:0016747">
    <property type="term" value="F:acyltransferase activity, transferring groups other than amino-acyl groups"/>
    <property type="evidence" value="ECO:0007669"/>
    <property type="project" value="InterPro"/>
</dbReference>
<proteinExistence type="predicted"/>
<dbReference type="EMBL" id="CP006569">
    <property type="protein sequence ID" value="AHF77340.1"/>
    <property type="molecule type" value="Genomic_DNA"/>
</dbReference>
<keyword evidence="1" id="KW-1133">Transmembrane helix</keyword>
<dbReference type="RefSeq" id="WP_025422477.1">
    <property type="nucleotide sequence ID" value="NZ_CP006569.1"/>
</dbReference>
<feature type="transmembrane region" description="Helical" evidence="1">
    <location>
        <begin position="300"/>
        <end position="321"/>
    </location>
</feature>
<feature type="transmembrane region" description="Helical" evidence="1">
    <location>
        <begin position="333"/>
        <end position="354"/>
    </location>
</feature>
<keyword evidence="3" id="KW-0012">Acyltransferase</keyword>
<evidence type="ECO:0000256" key="1">
    <source>
        <dbReference type="SAM" id="Phobius"/>
    </source>
</evidence>
<feature type="transmembrane region" description="Helical" evidence="1">
    <location>
        <begin position="238"/>
        <end position="256"/>
    </location>
</feature>
<dbReference type="KEGG" id="sod:Sant_2295"/>
<feature type="domain" description="Acyltransferase 3" evidence="2">
    <location>
        <begin position="41"/>
        <end position="377"/>
    </location>
</feature>
<dbReference type="PANTHER" id="PTHR23028">
    <property type="entry name" value="ACETYLTRANSFERASE"/>
    <property type="match status" value="1"/>
</dbReference>
<keyword evidence="1" id="KW-0812">Transmembrane</keyword>
<feature type="transmembrane region" description="Helical" evidence="1">
    <location>
        <begin position="360"/>
        <end position="381"/>
    </location>
</feature>
<feature type="transmembrane region" description="Helical" evidence="1">
    <location>
        <begin position="277"/>
        <end position="294"/>
    </location>
</feature>
<dbReference type="PATRIC" id="fig|1239307.3.peg.2541"/>
<keyword evidence="3" id="KW-0808">Transferase</keyword>
<feature type="transmembrane region" description="Helical" evidence="1">
    <location>
        <begin position="127"/>
        <end position="150"/>
    </location>
</feature>
<sequence length="415" mass="45521">MPALLYLSLCVIPFVTCLLLSPLMRKPFAAQMDDNGKFVIIDGLRGLAAVSVIIHHGILMTNLFMHADWRINAGYIADFNALVPRILTQLGSFGVTIFFMITGYLFWTKALTHGVGETATFYRRRVYRLLPMYLVAVAGVYLLSSAIGFTANMNGGYLLRSLASWLSFGFINGMSLTDGKPGWLILCGVFWTLAVEVKFYLLFPLLALFARQRLRGLVVLSAVVLVLLGLHWAQAISALQYSILFAFVCGMLTATLHTSPGFKAETAALLSRPGWKYALAAVALGSVGLSFFLFDFAYTGLSALLIAVFFLITASGNDLFGALRCRSLRFGGIISYSSYLLHGLVLTLSFHWIYPHWGPFIALSIAFVAVFILSALTFINVEAPFMQLAHGGPRPRAGRQRDAIELSAVSGDQRP</sequence>
<reference evidence="3 4" key="1">
    <citation type="journal article" date="2014" name="Genome Biol. Evol.">
        <title>Genome degeneration and adaptation in a nascent stage of symbiosis.</title>
        <authorList>
            <person name="Oakeson K.F."/>
            <person name="Gil R."/>
            <person name="Clayton A.L."/>
            <person name="Dunn D.M."/>
            <person name="von Niederhausern A.C."/>
            <person name="Hamil C."/>
            <person name="Aoyagi A."/>
            <person name="Duval B."/>
            <person name="Baca A."/>
            <person name="Silva F.J."/>
            <person name="Vallier A."/>
            <person name="Jackson D.G."/>
            <person name="Latorre A."/>
            <person name="Weiss R.B."/>
            <person name="Heddi A."/>
            <person name="Moya A."/>
            <person name="Dale C."/>
        </authorList>
    </citation>
    <scope>NUCLEOTIDE SEQUENCE [LARGE SCALE GENOMIC DNA]</scope>
    <source>
        <strain evidence="3 4">HS1</strain>
    </source>
</reference>
<dbReference type="PANTHER" id="PTHR23028:SF53">
    <property type="entry name" value="ACYL_TRANSF_3 DOMAIN-CONTAINING PROTEIN"/>
    <property type="match status" value="1"/>
</dbReference>
<evidence type="ECO:0000313" key="3">
    <source>
        <dbReference type="EMBL" id="AHF77340.1"/>
    </source>
</evidence>
<dbReference type="InterPro" id="IPR050879">
    <property type="entry name" value="Acyltransferase_3"/>
</dbReference>
<dbReference type="GO" id="GO:0016020">
    <property type="term" value="C:membrane"/>
    <property type="evidence" value="ECO:0007669"/>
    <property type="project" value="TreeGrafter"/>
</dbReference>